<protein>
    <submittedName>
        <fullName evidence="2">Phosphoglyceromutase</fullName>
    </submittedName>
</protein>
<dbReference type="Pfam" id="PF01663">
    <property type="entry name" value="Phosphodiest"/>
    <property type="match status" value="1"/>
</dbReference>
<evidence type="ECO:0000313" key="2">
    <source>
        <dbReference type="EMBL" id="AWW00359.1"/>
    </source>
</evidence>
<dbReference type="RefSeq" id="WP_111373725.1">
    <property type="nucleotide sequence ID" value="NZ_CP029480.1"/>
</dbReference>
<reference evidence="2 3" key="1">
    <citation type="submission" date="2018-05" db="EMBL/GenBank/DDBJ databases">
        <title>Complete genome sequence of Arcticibacterium luteifluviistationis SM1504T, a cytophagaceae bacterium isolated from Arctic surface seawater.</title>
        <authorList>
            <person name="Li Y."/>
            <person name="Qin Q.-L."/>
        </authorList>
    </citation>
    <scope>NUCLEOTIDE SEQUENCE [LARGE SCALE GENOMIC DNA]</scope>
    <source>
        <strain evidence="2 3">SM1504</strain>
    </source>
</reference>
<keyword evidence="1" id="KW-0732">Signal</keyword>
<evidence type="ECO:0000313" key="3">
    <source>
        <dbReference type="Proteomes" id="UP000249873"/>
    </source>
</evidence>
<name>A0A2Z4GHF6_9BACT</name>
<dbReference type="EMBL" id="CP029480">
    <property type="protein sequence ID" value="AWW00359.1"/>
    <property type="molecule type" value="Genomic_DNA"/>
</dbReference>
<dbReference type="Proteomes" id="UP000249873">
    <property type="component" value="Chromosome"/>
</dbReference>
<dbReference type="SUPFAM" id="SSF53649">
    <property type="entry name" value="Alkaline phosphatase-like"/>
    <property type="match status" value="1"/>
</dbReference>
<dbReference type="InterPro" id="IPR002591">
    <property type="entry name" value="Phosphodiest/P_Trfase"/>
</dbReference>
<dbReference type="InterPro" id="IPR017850">
    <property type="entry name" value="Alkaline_phosphatase_core_sf"/>
</dbReference>
<feature type="signal peptide" evidence="1">
    <location>
        <begin position="1"/>
        <end position="20"/>
    </location>
</feature>
<organism evidence="2 3">
    <name type="scientific">Arcticibacterium luteifluviistationis</name>
    <dbReference type="NCBI Taxonomy" id="1784714"/>
    <lineage>
        <taxon>Bacteria</taxon>
        <taxon>Pseudomonadati</taxon>
        <taxon>Bacteroidota</taxon>
        <taxon>Cytophagia</taxon>
        <taxon>Cytophagales</taxon>
        <taxon>Leadbetterellaceae</taxon>
        <taxon>Arcticibacterium</taxon>
    </lineage>
</organism>
<gene>
    <name evidence="2" type="ORF">DJ013_20150</name>
</gene>
<dbReference type="AlphaFoldDB" id="A0A2Z4GHF6"/>
<sequence length="356" mass="40761">MKIKLLSLLLCMSMASFAQKTENVIIVTLDGLRWQEVFQGADSELLNDEKYTESIKKTTETFWADDATQRREMLMPFLWSTVKNEGIIIGNRNLGSKIDIKNPYAFSYPGYNEILTGYPDKKVNSNDKINNENVTVLEFLNKKPAFKGKVAAFSTWDVFPYIINEERSGIYVNTARDLSEVTHTKTEALLNDMEQTVPSLASSRHDYLTFYHAFDYLETKKPKVLYLAFDETDEFAHEGKYREYLYAANTIDTYISKLWEFCQNDPQYKNKTTIIIATDHGRGDAIKSQWTSHGEDIKDGRSIWMAAMGPDTPSNGEIDFEHQNHQNEIAATVAKLLGQKFENGHEIGKPIELIIK</sequence>
<feature type="chain" id="PRO_5016282231" evidence="1">
    <location>
        <begin position="21"/>
        <end position="356"/>
    </location>
</feature>
<dbReference type="Gene3D" id="3.40.720.10">
    <property type="entry name" value="Alkaline Phosphatase, subunit A"/>
    <property type="match status" value="1"/>
</dbReference>
<dbReference type="OrthoDB" id="9791578at2"/>
<keyword evidence="3" id="KW-1185">Reference proteome</keyword>
<accession>A0A2Z4GHF6</accession>
<proteinExistence type="predicted"/>
<dbReference type="KEGG" id="als:DJ013_20150"/>
<evidence type="ECO:0000256" key="1">
    <source>
        <dbReference type="SAM" id="SignalP"/>
    </source>
</evidence>